<gene>
    <name evidence="2" type="ORF">DCAR_019943</name>
</gene>
<dbReference type="PANTHER" id="PTHR47812:SF2">
    <property type="entry name" value="SMR (SMALL MUTS RELATED) DOMAIN-CONTAINING PROTEIN"/>
    <property type="match status" value="1"/>
</dbReference>
<dbReference type="Pfam" id="PF08590">
    <property type="entry name" value="DUF1771"/>
    <property type="match status" value="1"/>
</dbReference>
<dbReference type="Gramene" id="KZM92692">
    <property type="protein sequence ID" value="KZM92692"/>
    <property type="gene ID" value="DCAR_019943"/>
</dbReference>
<proteinExistence type="predicted"/>
<protein>
    <recommendedName>
        <fullName evidence="1">Smr domain-containing protein</fullName>
    </recommendedName>
</protein>
<dbReference type="InterPro" id="IPR036063">
    <property type="entry name" value="Smr_dom_sf"/>
</dbReference>
<reference evidence="2" key="1">
    <citation type="journal article" date="2016" name="Nat. Genet.">
        <title>A high-quality carrot genome assembly provides new insights into carotenoid accumulation and asterid genome evolution.</title>
        <authorList>
            <person name="Iorizzo M."/>
            <person name="Ellison S."/>
            <person name="Senalik D."/>
            <person name="Zeng P."/>
            <person name="Satapoomin P."/>
            <person name="Huang J."/>
            <person name="Bowman M."/>
            <person name="Iovene M."/>
            <person name="Sanseverino W."/>
            <person name="Cavagnaro P."/>
            <person name="Yildiz M."/>
            <person name="Macko-Podgorni A."/>
            <person name="Moranska E."/>
            <person name="Grzebelus E."/>
            <person name="Grzebelus D."/>
            <person name="Ashrafi H."/>
            <person name="Zheng Z."/>
            <person name="Cheng S."/>
            <person name="Spooner D."/>
            <person name="Van Deynze A."/>
            <person name="Simon P."/>
        </authorList>
    </citation>
    <scope>NUCLEOTIDE SEQUENCE [LARGE SCALE GENOMIC DNA]</scope>
    <source>
        <tissue evidence="2">Leaf</tissue>
    </source>
</reference>
<dbReference type="AlphaFoldDB" id="A0A161ZWX4"/>
<dbReference type="InterPro" id="IPR013899">
    <property type="entry name" value="DUF1771"/>
</dbReference>
<dbReference type="SMART" id="SM00463">
    <property type="entry name" value="SMR"/>
    <property type="match status" value="1"/>
</dbReference>
<dbReference type="EMBL" id="LNRQ01000006">
    <property type="protein sequence ID" value="KZM92692.1"/>
    <property type="molecule type" value="Genomic_DNA"/>
</dbReference>
<dbReference type="SMART" id="SM01162">
    <property type="entry name" value="DUF1771"/>
    <property type="match status" value="1"/>
</dbReference>
<dbReference type="OMA" id="MNSWADD"/>
<dbReference type="SUPFAM" id="SSF160443">
    <property type="entry name" value="SMR domain-like"/>
    <property type="match status" value="1"/>
</dbReference>
<dbReference type="Gene3D" id="3.30.1370.110">
    <property type="match status" value="1"/>
</dbReference>
<feature type="domain" description="Smr" evidence="1">
    <location>
        <begin position="314"/>
        <end position="423"/>
    </location>
</feature>
<sequence length="463" mass="52318">MSARKFKNAGWAAYNSKQQQATGLRSKACEEPFPPISSTTIPKNHTGLVKNNHNVAQSFSSVLLPSANFPTLGANKDIEKSLPRGSCTNEVILKKCQDNGNGVYEKLKKLHPWAEKSLIEDIMEAVNNDIDRASDLLKEMVSSTSLHEKKETEVTDFRYNAENFYSENNTFLTDIDLTLRETQDLVGISYGHQDDIVSRNKELTADTSAFGKGHPDHSTSELQSLRSLTNIPVEPEWEEDDVYLVNRKDAMRMMRLASRHSKAASDAYLRGDHLSAQQYSMRAREEWKEAEKYNAVAAKEILRKRNCENDLWKLDLHGLHASEAVQALEEHLHKIESQFAPFTNPVNTTNMVRSASLDSLGKEKFDKQKASFRPRSTVLEVITGIGLHSRGQAALPSAIETFLSENKYHYDKARPGMIAVRPKYRRMVLHVNKQAAWIIHKITGTDPVQIATASSFNYQRTRN</sequence>
<dbReference type="InterPro" id="IPR002625">
    <property type="entry name" value="Smr_dom"/>
</dbReference>
<dbReference type="PANTHER" id="PTHR47812">
    <property type="entry name" value="SMR (SMALL MUTS RELATED) DOMAIN-CONTAINING PROTEIN"/>
    <property type="match status" value="1"/>
</dbReference>
<dbReference type="PROSITE" id="PS50828">
    <property type="entry name" value="SMR"/>
    <property type="match status" value="1"/>
</dbReference>
<evidence type="ECO:0000259" key="1">
    <source>
        <dbReference type="PROSITE" id="PS50828"/>
    </source>
</evidence>
<organism evidence="2">
    <name type="scientific">Daucus carota subsp. sativus</name>
    <name type="common">Carrot</name>
    <dbReference type="NCBI Taxonomy" id="79200"/>
    <lineage>
        <taxon>Eukaryota</taxon>
        <taxon>Viridiplantae</taxon>
        <taxon>Streptophyta</taxon>
        <taxon>Embryophyta</taxon>
        <taxon>Tracheophyta</taxon>
        <taxon>Spermatophyta</taxon>
        <taxon>Magnoliopsida</taxon>
        <taxon>eudicotyledons</taxon>
        <taxon>Gunneridae</taxon>
        <taxon>Pentapetalae</taxon>
        <taxon>asterids</taxon>
        <taxon>campanulids</taxon>
        <taxon>Apiales</taxon>
        <taxon>Apiaceae</taxon>
        <taxon>Apioideae</taxon>
        <taxon>Scandiceae</taxon>
        <taxon>Daucinae</taxon>
        <taxon>Daucus</taxon>
        <taxon>Daucus sect. Daucus</taxon>
    </lineage>
</organism>
<comment type="caution">
    <text evidence="2">The sequence shown here is derived from an EMBL/GenBank/DDBJ whole genome shotgun (WGS) entry which is preliminary data.</text>
</comment>
<name>A0A161ZWX4_DAUCS</name>
<evidence type="ECO:0000313" key="2">
    <source>
        <dbReference type="EMBL" id="KZM92692.1"/>
    </source>
</evidence>
<accession>A0A161ZWX4</accession>
<dbReference type="STRING" id="79200.A0A161ZWX4"/>